<feature type="transmembrane region" description="Helical" evidence="6">
    <location>
        <begin position="148"/>
        <end position="168"/>
    </location>
</feature>
<dbReference type="InterPro" id="IPR050183">
    <property type="entry name" value="DsbB"/>
</dbReference>
<dbReference type="GO" id="GO:0005886">
    <property type="term" value="C:plasma membrane"/>
    <property type="evidence" value="ECO:0007669"/>
    <property type="project" value="UniProtKB-SubCell"/>
</dbReference>
<dbReference type="InterPro" id="IPR003752">
    <property type="entry name" value="DiS_bond_form_DsbB/BdbC"/>
</dbReference>
<feature type="transmembrane region" description="Helical" evidence="6">
    <location>
        <begin position="75"/>
        <end position="93"/>
    </location>
</feature>
<evidence type="ECO:0000256" key="1">
    <source>
        <dbReference type="ARBA" id="ARBA00004651"/>
    </source>
</evidence>
<comment type="subcellular location">
    <subcellularLocation>
        <location evidence="1">Cell membrane</location>
        <topology evidence="1">Multi-pass membrane protein</topology>
    </subcellularLocation>
</comment>
<evidence type="ECO:0000313" key="8">
    <source>
        <dbReference type="Proteomes" id="UP000003009"/>
    </source>
</evidence>
<dbReference type="Gene3D" id="1.20.1550.10">
    <property type="entry name" value="DsbB-like"/>
    <property type="match status" value="1"/>
</dbReference>
<reference evidence="7" key="1">
    <citation type="submission" date="2009-04" db="EMBL/GenBank/DDBJ databases">
        <authorList>
            <person name="Weinstock G."/>
            <person name="Sodergren E."/>
            <person name="Clifton S."/>
            <person name="Fulton L."/>
            <person name="Fulton B."/>
            <person name="Courtney L."/>
            <person name="Fronick C."/>
            <person name="Harrison M."/>
            <person name="Strong C."/>
            <person name="Farmer C."/>
            <person name="Delahaunty K."/>
            <person name="Markovic C."/>
            <person name="Hall O."/>
            <person name="Minx P."/>
            <person name="Tomlinson C."/>
            <person name="Mitreva M."/>
            <person name="Nelson J."/>
            <person name="Hou S."/>
            <person name="Wollam A."/>
            <person name="Pepin K.H."/>
            <person name="Johnson M."/>
            <person name="Bhonagiri V."/>
            <person name="Nash W.E."/>
            <person name="Warren W."/>
            <person name="Chinwalla A."/>
            <person name="Mardis E.R."/>
            <person name="Wilson R.K."/>
        </authorList>
    </citation>
    <scope>NUCLEOTIDE SEQUENCE [LARGE SCALE GENOMIC DNA]</scope>
    <source>
        <strain evidence="7">ATCC 51147</strain>
    </source>
</reference>
<dbReference type="AlphaFoldDB" id="C4GN21"/>
<dbReference type="Proteomes" id="UP000003009">
    <property type="component" value="Unassembled WGS sequence"/>
</dbReference>
<dbReference type="HOGENOM" id="CLU_098660_1_1_4"/>
<evidence type="ECO:0000256" key="2">
    <source>
        <dbReference type="ARBA" id="ARBA00022475"/>
    </source>
</evidence>
<evidence type="ECO:0000256" key="4">
    <source>
        <dbReference type="ARBA" id="ARBA00022989"/>
    </source>
</evidence>
<dbReference type="GO" id="GO:0015035">
    <property type="term" value="F:protein-disulfide reductase activity"/>
    <property type="evidence" value="ECO:0007669"/>
    <property type="project" value="InterPro"/>
</dbReference>
<dbReference type="PANTHER" id="PTHR36570:SF3">
    <property type="entry name" value="DISULFIDE BOND FORMATION PROTEIN B"/>
    <property type="match status" value="1"/>
</dbReference>
<evidence type="ECO:0000256" key="6">
    <source>
        <dbReference type="SAM" id="Phobius"/>
    </source>
</evidence>
<keyword evidence="5 6" id="KW-0472">Membrane</keyword>
<evidence type="ECO:0000313" key="7">
    <source>
        <dbReference type="EMBL" id="EEP66706.1"/>
    </source>
</evidence>
<organism evidence="7 8">
    <name type="scientific">Kingella oralis ATCC 51147</name>
    <dbReference type="NCBI Taxonomy" id="629741"/>
    <lineage>
        <taxon>Bacteria</taxon>
        <taxon>Pseudomonadati</taxon>
        <taxon>Pseudomonadota</taxon>
        <taxon>Betaproteobacteria</taxon>
        <taxon>Neisseriales</taxon>
        <taxon>Neisseriaceae</taxon>
        <taxon>Kingella</taxon>
    </lineage>
</organism>
<evidence type="ECO:0000256" key="5">
    <source>
        <dbReference type="ARBA" id="ARBA00023136"/>
    </source>
</evidence>
<comment type="caution">
    <text evidence="7">The sequence shown here is derived from an EMBL/GenBank/DDBJ whole genome shotgun (WGS) entry which is preliminary data.</text>
</comment>
<dbReference type="InterPro" id="IPR023380">
    <property type="entry name" value="DsbB-like_sf"/>
</dbReference>
<dbReference type="Pfam" id="PF02600">
    <property type="entry name" value="DsbB"/>
    <property type="match status" value="1"/>
</dbReference>
<protein>
    <submittedName>
        <fullName evidence="7">Disulfide bond formation protein DsbB</fullName>
    </submittedName>
</protein>
<dbReference type="STRING" id="629741.GCWU000324_03109"/>
<proteinExistence type="predicted"/>
<dbReference type="GO" id="GO:0006457">
    <property type="term" value="P:protein folding"/>
    <property type="evidence" value="ECO:0007669"/>
    <property type="project" value="InterPro"/>
</dbReference>
<name>C4GN21_9NEIS</name>
<evidence type="ECO:0000256" key="3">
    <source>
        <dbReference type="ARBA" id="ARBA00022692"/>
    </source>
</evidence>
<keyword evidence="2" id="KW-1003">Cell membrane</keyword>
<dbReference type="EMBL" id="ACJW02000008">
    <property type="protein sequence ID" value="EEP66706.1"/>
    <property type="molecule type" value="Genomic_DNA"/>
</dbReference>
<sequence length="173" mass="18945">MSLVNKLRAMPCYRLTVLAVFLVAAGGVCGSFFGQYVLKMNPCVMCIQQRLALVATMLLALVCIALPHRKLIGRTLAAVLISAPAAFGAWVAAKQIHLQSLPPAEQPDCGAPLSFVLKNKPLFKLYEPLLRGDSGFCGEVYKVLGVPLPVWSVMFFAAVLLIVWAMWLRTRKQ</sequence>
<feature type="transmembrane region" description="Helical" evidence="6">
    <location>
        <begin position="12"/>
        <end position="38"/>
    </location>
</feature>
<dbReference type="SUPFAM" id="SSF158442">
    <property type="entry name" value="DsbB-like"/>
    <property type="match status" value="1"/>
</dbReference>
<gene>
    <name evidence="7" type="ORF">GCWU000324_03109</name>
</gene>
<keyword evidence="3 6" id="KW-0812">Transmembrane</keyword>
<feature type="transmembrane region" description="Helical" evidence="6">
    <location>
        <begin position="50"/>
        <end position="68"/>
    </location>
</feature>
<keyword evidence="4 6" id="KW-1133">Transmembrane helix</keyword>
<dbReference type="PANTHER" id="PTHR36570">
    <property type="entry name" value="DISULFIDE BOND FORMATION PROTEIN B"/>
    <property type="match status" value="1"/>
</dbReference>
<keyword evidence="8" id="KW-1185">Reference proteome</keyword>
<accession>C4GN21</accession>